<comment type="cofactor">
    <cofactor evidence="1">
        <name>Mg(2+)</name>
        <dbReference type="ChEBI" id="CHEBI:18420"/>
    </cofactor>
</comment>
<dbReference type="EC" id="2.7.7.65" evidence="3"/>
<keyword evidence="5 8" id="KW-1133">Transmembrane helix</keyword>
<protein>
    <recommendedName>
        <fullName evidence="3">diguanylate cyclase</fullName>
        <ecNumber evidence="3">2.7.7.65</ecNumber>
    </recommendedName>
</protein>
<dbReference type="InterPro" id="IPR006189">
    <property type="entry name" value="CHASE_dom"/>
</dbReference>
<dbReference type="GO" id="GO:0052621">
    <property type="term" value="F:diguanylate cyclase activity"/>
    <property type="evidence" value="ECO:0007669"/>
    <property type="project" value="UniProtKB-EC"/>
</dbReference>
<name>A0A2N4USA0_9GAMM</name>
<dbReference type="InterPro" id="IPR042240">
    <property type="entry name" value="CHASE_sf"/>
</dbReference>
<feature type="transmembrane region" description="Helical" evidence="8">
    <location>
        <begin position="12"/>
        <end position="35"/>
    </location>
</feature>
<organism evidence="11 12">
    <name type="scientific">Photobacterium carnosum</name>
    <dbReference type="NCBI Taxonomy" id="2023717"/>
    <lineage>
        <taxon>Bacteria</taxon>
        <taxon>Pseudomonadati</taxon>
        <taxon>Pseudomonadota</taxon>
        <taxon>Gammaproteobacteria</taxon>
        <taxon>Vibrionales</taxon>
        <taxon>Vibrionaceae</taxon>
        <taxon>Photobacterium</taxon>
    </lineage>
</organism>
<reference evidence="11 12" key="1">
    <citation type="journal article" date="2018" name="Syst. Appl. Microbiol.">
        <title>Photobacterium carnosum sp. nov., isolated from spoiled modified atmosphere packaged poultry meat.</title>
        <authorList>
            <person name="Hilgarth M."/>
            <person name="Fuertes S."/>
            <person name="Ehrmann M."/>
            <person name="Vogel R.F."/>
        </authorList>
    </citation>
    <scope>NUCLEOTIDE SEQUENCE [LARGE SCALE GENOMIC DNA]</scope>
    <source>
        <strain evidence="11 12">TMW 2.2021</strain>
    </source>
</reference>
<dbReference type="GO" id="GO:0007165">
    <property type="term" value="P:signal transduction"/>
    <property type="evidence" value="ECO:0007669"/>
    <property type="project" value="UniProtKB-ARBA"/>
</dbReference>
<keyword evidence="4 8" id="KW-0812">Transmembrane</keyword>
<evidence type="ECO:0000256" key="8">
    <source>
        <dbReference type="SAM" id="Phobius"/>
    </source>
</evidence>
<dbReference type="PANTHER" id="PTHR45138">
    <property type="entry name" value="REGULATORY COMPONENTS OF SENSORY TRANSDUCTION SYSTEM"/>
    <property type="match status" value="1"/>
</dbReference>
<keyword evidence="6 8" id="KW-0472">Membrane</keyword>
<evidence type="ECO:0000259" key="9">
    <source>
        <dbReference type="PROSITE" id="PS50839"/>
    </source>
</evidence>
<dbReference type="PROSITE" id="PS50839">
    <property type="entry name" value="CHASE"/>
    <property type="match status" value="1"/>
</dbReference>
<accession>A0A2N4USA0</accession>
<evidence type="ECO:0000256" key="3">
    <source>
        <dbReference type="ARBA" id="ARBA00012528"/>
    </source>
</evidence>
<evidence type="ECO:0000256" key="7">
    <source>
        <dbReference type="ARBA" id="ARBA00034247"/>
    </source>
</evidence>
<dbReference type="Proteomes" id="UP000234420">
    <property type="component" value="Unassembled WGS sequence"/>
</dbReference>
<evidence type="ECO:0000256" key="2">
    <source>
        <dbReference type="ARBA" id="ARBA00004370"/>
    </source>
</evidence>
<comment type="caution">
    <text evidence="11">The sequence shown here is derived from an EMBL/GenBank/DDBJ whole genome shotgun (WGS) entry which is preliminary data.</text>
</comment>
<dbReference type="SMART" id="SM00267">
    <property type="entry name" value="GGDEF"/>
    <property type="match status" value="1"/>
</dbReference>
<evidence type="ECO:0000256" key="4">
    <source>
        <dbReference type="ARBA" id="ARBA00022692"/>
    </source>
</evidence>
<dbReference type="Gene3D" id="3.30.450.350">
    <property type="entry name" value="CHASE domain"/>
    <property type="match status" value="1"/>
</dbReference>
<dbReference type="InterPro" id="IPR029787">
    <property type="entry name" value="Nucleotide_cyclase"/>
</dbReference>
<feature type="domain" description="CHASE" evidence="9">
    <location>
        <begin position="111"/>
        <end position="203"/>
    </location>
</feature>
<dbReference type="Pfam" id="PF00990">
    <property type="entry name" value="GGDEF"/>
    <property type="match status" value="1"/>
</dbReference>
<evidence type="ECO:0000313" key="12">
    <source>
        <dbReference type="Proteomes" id="UP000234420"/>
    </source>
</evidence>
<comment type="catalytic activity">
    <reaction evidence="7">
        <text>2 GTP = 3',3'-c-di-GMP + 2 diphosphate</text>
        <dbReference type="Rhea" id="RHEA:24898"/>
        <dbReference type="ChEBI" id="CHEBI:33019"/>
        <dbReference type="ChEBI" id="CHEBI:37565"/>
        <dbReference type="ChEBI" id="CHEBI:58805"/>
        <dbReference type="EC" id="2.7.7.65"/>
    </reaction>
</comment>
<dbReference type="FunFam" id="3.30.70.270:FF:000001">
    <property type="entry name" value="Diguanylate cyclase domain protein"/>
    <property type="match status" value="1"/>
</dbReference>
<dbReference type="Gene3D" id="3.30.70.270">
    <property type="match status" value="1"/>
</dbReference>
<dbReference type="NCBIfam" id="TIGR00254">
    <property type="entry name" value="GGDEF"/>
    <property type="match status" value="1"/>
</dbReference>
<dbReference type="PROSITE" id="PS50887">
    <property type="entry name" value="GGDEF"/>
    <property type="match status" value="1"/>
</dbReference>
<dbReference type="Pfam" id="PF03924">
    <property type="entry name" value="CHASE"/>
    <property type="match status" value="1"/>
</dbReference>
<evidence type="ECO:0000256" key="5">
    <source>
        <dbReference type="ARBA" id="ARBA00022989"/>
    </source>
</evidence>
<dbReference type="GO" id="GO:0016020">
    <property type="term" value="C:membrane"/>
    <property type="evidence" value="ECO:0007669"/>
    <property type="project" value="UniProtKB-SubCell"/>
</dbReference>
<gene>
    <name evidence="11" type="ORF">CIK00_10450</name>
</gene>
<dbReference type="InterPro" id="IPR050469">
    <property type="entry name" value="Diguanylate_Cyclase"/>
</dbReference>
<dbReference type="SMART" id="SM01079">
    <property type="entry name" value="CHASE"/>
    <property type="match status" value="1"/>
</dbReference>
<proteinExistence type="predicted"/>
<dbReference type="CDD" id="cd01949">
    <property type="entry name" value="GGDEF"/>
    <property type="match status" value="1"/>
</dbReference>
<feature type="transmembrane region" description="Helical" evidence="8">
    <location>
        <begin position="256"/>
        <end position="275"/>
    </location>
</feature>
<dbReference type="SUPFAM" id="SSF55073">
    <property type="entry name" value="Nucleotide cyclase"/>
    <property type="match status" value="1"/>
</dbReference>
<comment type="subcellular location">
    <subcellularLocation>
        <location evidence="2">Membrane</location>
    </subcellularLocation>
</comment>
<evidence type="ECO:0000313" key="11">
    <source>
        <dbReference type="EMBL" id="PLC57875.1"/>
    </source>
</evidence>
<evidence type="ECO:0000259" key="10">
    <source>
        <dbReference type="PROSITE" id="PS50887"/>
    </source>
</evidence>
<keyword evidence="12" id="KW-1185">Reference proteome</keyword>
<sequence>MHPEVLIMKLKITPSSLAIIVSLLLTLIALEMFFLNEKKQFELLNKKNDLVLEQGVSKIINNEINNMIISLKTFNLLLKSNDYNASAKDFDKLAKEVMATNNSVSELQFAPQGVIQFTYPYSKENSAIGHDLNRLKGRHKGVLLSIDNQLLTLIGPVKLIQNDHLSFILRLPLFNKQSEFIGFVIAISDFENISNKLPLKKLAYKIQGFNPDGKISTIFDNIIDKTAGTINVFTVPVPNGKWLFSIQNKKYDPENYFVIHVLLYLIVIAFFLYIYKRERYLLLTNIYINDTNYILKHEAITDELTSIYNRRYMNNIMKKVFFSNVTSIHSIAFLDIDHFKIVNDTYGHDAGDEILRVFAEICSNNIRTSDIFARWGGEEFILFMDKTSRIHAEDVCYRILRAVNQHSFLYNSQVIHITVSIGLTSFSPKNDKIDAVFKNIDDAVYHSKKNGRNRITVI</sequence>
<dbReference type="InterPro" id="IPR043128">
    <property type="entry name" value="Rev_trsase/Diguanyl_cyclase"/>
</dbReference>
<evidence type="ECO:0000256" key="6">
    <source>
        <dbReference type="ARBA" id="ARBA00023136"/>
    </source>
</evidence>
<dbReference type="InterPro" id="IPR000160">
    <property type="entry name" value="GGDEF_dom"/>
</dbReference>
<feature type="domain" description="GGDEF" evidence="10">
    <location>
        <begin position="327"/>
        <end position="458"/>
    </location>
</feature>
<dbReference type="PANTHER" id="PTHR45138:SF9">
    <property type="entry name" value="DIGUANYLATE CYCLASE DGCM-RELATED"/>
    <property type="match status" value="1"/>
</dbReference>
<evidence type="ECO:0000256" key="1">
    <source>
        <dbReference type="ARBA" id="ARBA00001946"/>
    </source>
</evidence>
<dbReference type="AlphaFoldDB" id="A0A2N4USA0"/>
<dbReference type="EMBL" id="NPIB01000011">
    <property type="protein sequence ID" value="PLC57875.1"/>
    <property type="molecule type" value="Genomic_DNA"/>
</dbReference>